<evidence type="ECO:0000313" key="5">
    <source>
        <dbReference type="Proteomes" id="UP001596461"/>
    </source>
</evidence>
<dbReference type="GeneID" id="81124017"/>
<comment type="caution">
    <text evidence="4">The sequence shown here is derived from an EMBL/GenBank/DDBJ whole genome shotgun (WGS) entry which is preliminary data.</text>
</comment>
<dbReference type="Gene3D" id="3.40.50.2300">
    <property type="match status" value="1"/>
</dbReference>
<dbReference type="InterPro" id="IPR011006">
    <property type="entry name" value="CheY-like_superfamily"/>
</dbReference>
<dbReference type="RefSeq" id="WP_284032187.1">
    <property type="nucleotide sequence ID" value="NZ_CP126154.1"/>
</dbReference>
<feature type="domain" description="Response regulatory" evidence="3">
    <location>
        <begin position="22"/>
        <end position="131"/>
    </location>
</feature>
<reference evidence="4 5" key="1">
    <citation type="journal article" date="2019" name="Int. J. Syst. Evol. Microbiol.">
        <title>The Global Catalogue of Microorganisms (GCM) 10K type strain sequencing project: providing services to taxonomists for standard genome sequencing and annotation.</title>
        <authorList>
            <consortium name="The Broad Institute Genomics Platform"/>
            <consortium name="The Broad Institute Genome Sequencing Center for Infectious Disease"/>
            <person name="Wu L."/>
            <person name="Ma J."/>
        </authorList>
    </citation>
    <scope>NUCLEOTIDE SEQUENCE [LARGE SCALE GENOMIC DNA]</scope>
    <source>
        <strain evidence="4 5">DT31</strain>
    </source>
</reference>
<keyword evidence="5" id="KW-1185">Reference proteome</keyword>
<feature type="modified residue" description="4-aspartylphosphate" evidence="1">
    <location>
        <position position="72"/>
    </location>
</feature>
<name>A0ABD5W8C8_9EURY</name>
<protein>
    <recommendedName>
        <fullName evidence="3">Response regulatory domain-containing protein</fullName>
    </recommendedName>
</protein>
<dbReference type="Proteomes" id="UP001596461">
    <property type="component" value="Unassembled WGS sequence"/>
</dbReference>
<proteinExistence type="predicted"/>
<feature type="region of interest" description="Disordered" evidence="2">
    <location>
        <begin position="1"/>
        <end position="20"/>
    </location>
</feature>
<organism evidence="4 5">
    <name type="scientific">Halobaculum lipolyticum</name>
    <dbReference type="NCBI Taxonomy" id="3032001"/>
    <lineage>
        <taxon>Archaea</taxon>
        <taxon>Methanobacteriati</taxon>
        <taxon>Methanobacteriota</taxon>
        <taxon>Stenosarchaea group</taxon>
        <taxon>Halobacteria</taxon>
        <taxon>Halobacteriales</taxon>
        <taxon>Haloferacaceae</taxon>
        <taxon>Halobaculum</taxon>
    </lineage>
</organism>
<dbReference type="SUPFAM" id="SSF52172">
    <property type="entry name" value="CheY-like"/>
    <property type="match status" value="1"/>
</dbReference>
<evidence type="ECO:0000259" key="3">
    <source>
        <dbReference type="PROSITE" id="PS50110"/>
    </source>
</evidence>
<evidence type="ECO:0000256" key="2">
    <source>
        <dbReference type="SAM" id="MobiDB-lite"/>
    </source>
</evidence>
<evidence type="ECO:0000256" key="1">
    <source>
        <dbReference type="PROSITE-ProRule" id="PRU00169"/>
    </source>
</evidence>
<gene>
    <name evidence="4" type="ORF">ACFQL9_05865</name>
</gene>
<dbReference type="EMBL" id="JBHTAH010000004">
    <property type="protein sequence ID" value="MFC7069163.1"/>
    <property type="molecule type" value="Genomic_DNA"/>
</dbReference>
<dbReference type="PROSITE" id="PS50110">
    <property type="entry name" value="RESPONSE_REGULATORY"/>
    <property type="match status" value="1"/>
</dbReference>
<accession>A0ABD5W8C8</accession>
<sequence length="140" mass="14327">MSTQHTSGGGTGGTATDARSIRVVHVERDEGVATLTEQYLSSTAPPVDSRPIGDVGRVAAAVREGVDCVVTDHRPPLTDAGDVVDAVHGVDPDVPVVVFSAAPDRNVAGAAGAVAKRAGLEGLDRLVDRVVDAVGRPDRE</sequence>
<dbReference type="InterPro" id="IPR001789">
    <property type="entry name" value="Sig_transdc_resp-reg_receiver"/>
</dbReference>
<dbReference type="AlphaFoldDB" id="A0ABD5W8C8"/>
<evidence type="ECO:0000313" key="4">
    <source>
        <dbReference type="EMBL" id="MFC7069163.1"/>
    </source>
</evidence>
<keyword evidence="1" id="KW-0597">Phosphoprotein</keyword>